<evidence type="ECO:0000313" key="2">
    <source>
        <dbReference type="Proteomes" id="UP001630127"/>
    </source>
</evidence>
<dbReference type="Proteomes" id="UP001630127">
    <property type="component" value="Unassembled WGS sequence"/>
</dbReference>
<comment type="caution">
    <text evidence="1">The sequence shown here is derived from an EMBL/GenBank/DDBJ whole genome shotgun (WGS) entry which is preliminary data.</text>
</comment>
<accession>A0ABD2YV88</accession>
<protein>
    <submittedName>
        <fullName evidence="1">Uncharacterized protein</fullName>
    </submittedName>
</protein>
<reference evidence="1 2" key="1">
    <citation type="submission" date="2024-11" db="EMBL/GenBank/DDBJ databases">
        <title>A near-complete genome assembly of Cinchona calisaya.</title>
        <authorList>
            <person name="Lian D.C."/>
            <person name="Zhao X.W."/>
            <person name="Wei L."/>
        </authorList>
    </citation>
    <scope>NUCLEOTIDE SEQUENCE [LARGE SCALE GENOMIC DNA]</scope>
    <source>
        <tissue evidence="1">Nenye</tissue>
    </source>
</reference>
<keyword evidence="2" id="KW-1185">Reference proteome</keyword>
<dbReference type="EMBL" id="JBJUIK010000012">
    <property type="protein sequence ID" value="KAL3510129.1"/>
    <property type="molecule type" value="Genomic_DNA"/>
</dbReference>
<gene>
    <name evidence="1" type="ORF">ACH5RR_029530</name>
</gene>
<name>A0ABD2YV88_9GENT</name>
<organism evidence="1 2">
    <name type="scientific">Cinchona calisaya</name>
    <dbReference type="NCBI Taxonomy" id="153742"/>
    <lineage>
        <taxon>Eukaryota</taxon>
        <taxon>Viridiplantae</taxon>
        <taxon>Streptophyta</taxon>
        <taxon>Embryophyta</taxon>
        <taxon>Tracheophyta</taxon>
        <taxon>Spermatophyta</taxon>
        <taxon>Magnoliopsida</taxon>
        <taxon>eudicotyledons</taxon>
        <taxon>Gunneridae</taxon>
        <taxon>Pentapetalae</taxon>
        <taxon>asterids</taxon>
        <taxon>lamiids</taxon>
        <taxon>Gentianales</taxon>
        <taxon>Rubiaceae</taxon>
        <taxon>Cinchonoideae</taxon>
        <taxon>Cinchoneae</taxon>
        <taxon>Cinchona</taxon>
    </lineage>
</organism>
<evidence type="ECO:0000313" key="1">
    <source>
        <dbReference type="EMBL" id="KAL3510129.1"/>
    </source>
</evidence>
<dbReference type="AlphaFoldDB" id="A0ABD2YV88"/>
<sequence>MWTRHHTFRDTVEQSWSTPLQGVGMRILSENLKRLKIALRKWNKEIFGNVLDYILWAEAKVEQKEIDHQNNPSAENCQSLHQAQAKLSRHLRKEEMFACQKAKIKWLRNSDQILKFFHACSHEKNTKLTIHRI</sequence>
<proteinExistence type="predicted"/>